<dbReference type="EMBL" id="SNXW01000003">
    <property type="protein sequence ID" value="TDP84806.1"/>
    <property type="molecule type" value="Genomic_DNA"/>
</dbReference>
<dbReference type="Proteomes" id="UP000294593">
    <property type="component" value="Unassembled WGS sequence"/>
</dbReference>
<comment type="caution">
    <text evidence="1">The sequence shown here is derived from an EMBL/GenBank/DDBJ whole genome shotgun (WGS) entry which is preliminary data.</text>
</comment>
<reference evidence="1 2" key="1">
    <citation type="submission" date="2019-03" db="EMBL/GenBank/DDBJ databases">
        <title>Genomic Encyclopedia of Type Strains, Phase IV (KMG-IV): sequencing the most valuable type-strain genomes for metagenomic binning, comparative biology and taxonomic classification.</title>
        <authorList>
            <person name="Goeker M."/>
        </authorList>
    </citation>
    <scope>NUCLEOTIDE SEQUENCE [LARGE SCALE GENOMIC DNA]</scope>
    <source>
        <strain evidence="1 2">DSM 11901</strain>
    </source>
</reference>
<dbReference type="InterPro" id="IPR009057">
    <property type="entry name" value="Homeodomain-like_sf"/>
</dbReference>
<dbReference type="RefSeq" id="WP_133608062.1">
    <property type="nucleotide sequence ID" value="NZ_SNXW01000003.1"/>
</dbReference>
<dbReference type="AlphaFoldDB" id="A0A4R6RGM2"/>
<sequence length="146" mass="15736">MEFDIEDLARRLVVGRKRDGRGVYDPSAKQELVDICRRPGASVAKLARECGINANLVATWLRKREAILADVVDVGADPQAAAFIAVPMVPVAREPVQPTQPCVPPMTLQARLPNGVSLELQGTDAQHIATLIETLGRLRCSASTKG</sequence>
<protein>
    <submittedName>
        <fullName evidence="1">Transposase</fullName>
    </submittedName>
</protein>
<keyword evidence="2" id="KW-1185">Reference proteome</keyword>
<organism evidence="1 2">
    <name type="scientific">Aquabacterium commune</name>
    <dbReference type="NCBI Taxonomy" id="70586"/>
    <lineage>
        <taxon>Bacteria</taxon>
        <taxon>Pseudomonadati</taxon>
        <taxon>Pseudomonadota</taxon>
        <taxon>Betaproteobacteria</taxon>
        <taxon>Burkholderiales</taxon>
        <taxon>Aquabacterium</taxon>
    </lineage>
</organism>
<dbReference type="SUPFAM" id="SSF46689">
    <property type="entry name" value="Homeodomain-like"/>
    <property type="match status" value="1"/>
</dbReference>
<evidence type="ECO:0000313" key="2">
    <source>
        <dbReference type="Proteomes" id="UP000294593"/>
    </source>
</evidence>
<dbReference type="OrthoDB" id="9800877at2"/>
<evidence type="ECO:0000313" key="1">
    <source>
        <dbReference type="EMBL" id="TDP84806.1"/>
    </source>
</evidence>
<proteinExistence type="predicted"/>
<dbReference type="NCBIfam" id="NF047595">
    <property type="entry name" value="IS66_ISRel24_TnpA"/>
    <property type="match status" value="1"/>
</dbReference>
<name>A0A4R6RGM2_9BURK</name>
<accession>A0A4R6RGM2</accession>
<gene>
    <name evidence="1" type="ORF">EV672_103380</name>
</gene>